<accession>A0A1Y3Y2J5</accession>
<proteinExistence type="inferred from homology"/>
<dbReference type="InterPro" id="IPR055170">
    <property type="entry name" value="GFO_IDH_MocA-like_dom"/>
</dbReference>
<feature type="domain" description="Gfo/Idh/MocA-like oxidoreductase N-terminal" evidence="3">
    <location>
        <begin position="38"/>
        <end position="153"/>
    </location>
</feature>
<evidence type="ECO:0000259" key="3">
    <source>
        <dbReference type="Pfam" id="PF01408"/>
    </source>
</evidence>
<dbReference type="InterPro" id="IPR000683">
    <property type="entry name" value="Gfo/Idh/MocA-like_OxRdtase_N"/>
</dbReference>
<dbReference type="SUPFAM" id="SSF55347">
    <property type="entry name" value="Glyceraldehyde-3-phosphate dehydrogenase-like, C-terminal domain"/>
    <property type="match status" value="1"/>
</dbReference>
<dbReference type="Proteomes" id="UP000195781">
    <property type="component" value="Unassembled WGS sequence"/>
</dbReference>
<dbReference type="PANTHER" id="PTHR22604">
    <property type="entry name" value="OXIDOREDUCTASES"/>
    <property type="match status" value="1"/>
</dbReference>
<dbReference type="Gene3D" id="3.30.360.10">
    <property type="entry name" value="Dihydrodipicolinate Reductase, domain 2"/>
    <property type="match status" value="1"/>
</dbReference>
<dbReference type="AlphaFoldDB" id="A0A1Y3Y2J5"/>
<dbReference type="Gene3D" id="3.40.50.720">
    <property type="entry name" value="NAD(P)-binding Rossmann-like Domain"/>
    <property type="match status" value="1"/>
</dbReference>
<keyword evidence="6" id="KW-1185">Reference proteome</keyword>
<comment type="similarity">
    <text evidence="1">Belongs to the Gfo/Idh/MocA family.</text>
</comment>
<dbReference type="GO" id="GO:0016491">
    <property type="term" value="F:oxidoreductase activity"/>
    <property type="evidence" value="ECO:0007669"/>
    <property type="project" value="UniProtKB-KW"/>
</dbReference>
<dbReference type="GO" id="GO:0000166">
    <property type="term" value="F:nucleotide binding"/>
    <property type="evidence" value="ECO:0007669"/>
    <property type="project" value="InterPro"/>
</dbReference>
<comment type="caution">
    <text evidence="5">The sequence shown here is derived from an EMBL/GenBank/DDBJ whole genome shotgun (WGS) entry which is preliminary data.</text>
</comment>
<dbReference type="RefSeq" id="WP_019239397.1">
    <property type="nucleotide sequence ID" value="NZ_CABKRW010000066.1"/>
</dbReference>
<evidence type="ECO:0000259" key="4">
    <source>
        <dbReference type="Pfam" id="PF22725"/>
    </source>
</evidence>
<name>A0A1Y3Y2J5_9ACTN</name>
<dbReference type="InterPro" id="IPR036291">
    <property type="entry name" value="NAD(P)-bd_dom_sf"/>
</dbReference>
<feature type="domain" description="GFO/IDH/MocA-like oxidoreductase" evidence="4">
    <location>
        <begin position="164"/>
        <end position="270"/>
    </location>
</feature>
<evidence type="ECO:0000313" key="5">
    <source>
        <dbReference type="EMBL" id="OUN88540.1"/>
    </source>
</evidence>
<sequence>MSVEVSAASIDSATAARAACAAAQDKPFPQDIFTAPQLRWAVVGCGAIANQMAQTLALAGRRIQGVANRTHEKAVAFAETYGIPRVYASFDELWADTDIDAVYIATPHNTHITYLRAALAAGKHVLCEKAITLNAAELAEARALADAHGVVLMDATTILHMPLYHELRRRMLAGAFGAFNLAQVNFGSYKEYGDLTNRFYSLQLAGGAMLDIGVYALSIARLFMASKPDEVVSLANRAVTGVDQTSGFVTRNAEGQIGVFSLSLHSKQPKRAVLSFDRCYIEVNEYPRADTATIVWTEGGRREDVTAGEEAYALAYEVADLEAAVAGDASKAWLLEYAADVMDIMTRLRYDWGVYYPEEAEVAAAAGATVAGTA</sequence>
<reference evidence="6" key="1">
    <citation type="submission" date="2017-04" db="EMBL/GenBank/DDBJ databases">
        <title>Function of individual gut microbiota members based on whole genome sequencing of pure cultures obtained from chicken caecum.</title>
        <authorList>
            <person name="Medvecky M."/>
            <person name="Cejkova D."/>
            <person name="Polansky O."/>
            <person name="Karasova D."/>
            <person name="Kubasova T."/>
            <person name="Cizek A."/>
            <person name="Rychlik I."/>
        </authorList>
    </citation>
    <scope>NUCLEOTIDE SEQUENCE [LARGE SCALE GENOMIC DNA]</scope>
    <source>
        <strain evidence="6">An5</strain>
    </source>
</reference>
<dbReference type="SUPFAM" id="SSF51735">
    <property type="entry name" value="NAD(P)-binding Rossmann-fold domains"/>
    <property type="match status" value="1"/>
</dbReference>
<dbReference type="Pfam" id="PF22725">
    <property type="entry name" value="GFO_IDH_MocA_C3"/>
    <property type="match status" value="1"/>
</dbReference>
<dbReference type="OrthoDB" id="9815825at2"/>
<organism evidence="5 6">
    <name type="scientific">[Collinsella] massiliensis</name>
    <dbReference type="NCBI Taxonomy" id="1232426"/>
    <lineage>
        <taxon>Bacteria</taxon>
        <taxon>Bacillati</taxon>
        <taxon>Actinomycetota</taxon>
        <taxon>Coriobacteriia</taxon>
        <taxon>Coriobacteriales</taxon>
        <taxon>Coriobacteriaceae</taxon>
        <taxon>Enorma</taxon>
    </lineage>
</organism>
<evidence type="ECO:0000256" key="1">
    <source>
        <dbReference type="ARBA" id="ARBA00010928"/>
    </source>
</evidence>
<evidence type="ECO:0000256" key="2">
    <source>
        <dbReference type="ARBA" id="ARBA00023002"/>
    </source>
</evidence>
<dbReference type="Pfam" id="PF01408">
    <property type="entry name" value="GFO_IDH_MocA"/>
    <property type="match status" value="1"/>
</dbReference>
<dbReference type="InterPro" id="IPR050984">
    <property type="entry name" value="Gfo/Idh/MocA_domain"/>
</dbReference>
<evidence type="ECO:0000313" key="6">
    <source>
        <dbReference type="Proteomes" id="UP000195781"/>
    </source>
</evidence>
<dbReference type="EMBL" id="NFIE01000011">
    <property type="protein sequence ID" value="OUN88540.1"/>
    <property type="molecule type" value="Genomic_DNA"/>
</dbReference>
<dbReference type="PANTHER" id="PTHR22604:SF105">
    <property type="entry name" value="TRANS-1,2-DIHYDROBENZENE-1,2-DIOL DEHYDROGENASE"/>
    <property type="match status" value="1"/>
</dbReference>
<protein>
    <submittedName>
        <fullName evidence="5">Oxidoreductase</fullName>
    </submittedName>
</protein>
<gene>
    <name evidence="5" type="ORF">B5G02_05650</name>
</gene>
<keyword evidence="2" id="KW-0560">Oxidoreductase</keyword>